<dbReference type="Proteomes" id="UP000010796">
    <property type="component" value="Chromosome"/>
</dbReference>
<dbReference type="AlphaFoldDB" id="L0FVG3"/>
<protein>
    <submittedName>
        <fullName evidence="1">Glycogen debranching enzyme</fullName>
    </submittedName>
</protein>
<dbReference type="eggNOG" id="COG3408">
    <property type="taxonomic scope" value="Bacteria"/>
</dbReference>
<gene>
    <name evidence="1" type="ordered locus">Echvi_1624</name>
</gene>
<keyword evidence="2" id="KW-1185">Reference proteome</keyword>
<evidence type="ECO:0000313" key="1">
    <source>
        <dbReference type="EMBL" id="AGA77889.1"/>
    </source>
</evidence>
<proteinExistence type="predicted"/>
<accession>L0FVG3</accession>
<dbReference type="STRING" id="926556.Echvi_1624"/>
<sequence>MYYSKGNKLLFLFAFLLCFLGSIYHITAQEYWHDIPREVRYSPEGKDFVIQNGARRFNRALYGYHSDFRTEAGDQPLFSFYLPGMGGHFRIGVQVDGQSIWLHEAEQVKASYRAGMMMYAIADPRWGNATVSVNVMPLRAQEGAIFRTETEGLPEGAELVFVYGGVTGKRFSRMGDLGADPPSVFDLTVEKCQGNDIEINSQNEMILAYGEAKDGEDRPRMLATFPSSAQLKRAAPEKMGSPATLWESEVVEAPVLAGKVAAGEEAHYVAIYRPGFRELPYGELATAYAQADEARSQLANRIQVETPDPYINTIGGALGIAADAIYDAPAYVHGAVAWRMPLPGWRGAYVADWMGWHDRAKTHFDGYLASQYLEPSGTRNDPDTAKHLARQVEKTGKSIFNRGYLSRRPGSPSSPHHYDMNQVFFDQLLRHFDWTGDKAYLQAVWPSIERHLAWEKRNFDPDGDGLYNAYASIWASDALQYNSGGVAHASAYNYFANKKAAELAAFIGEDGKQYAAEAEAILKAMNETLWLPSGWYAEYKDFLGPQNLHPQAGVWSVYHTIDSEVPDPFQAWEMTRYVDNHIPHIPLVADGLEAGAFHTLSTTNWMPYTWSVNNVALAEVLHTSLAYWQAGNTDKAFNLWKSALLESMYLGGSPGNFQQLSFLDAMRSELYRDFADAVGMGARSLIEGLFGIKPDLMNNRLEIKPGFPADWDKASLSTPDVGIDFKRSGEEDHYTVTNRFGQEMTLELVVRAKKAAIKQVLVNGQPGEWRVLANQVGKPSIMIKAPLAEKTRISISWKGTPVEVFSFPQQVTVGENLVIEGQDAEVLKWHDPEQVFMEKAIADHGFEAKVGEQIGDKTYFVKLHQGELTWWEPIPVKVLPKVEITPANSTSSSALAFTVANHQKQALPVSIHVNGKPWKAALTLAPTAEQAFDVQELSMLQTGTNLVEVYDDGELMARQQVTNWALGASTRSLEPVDLSNALNDKVTSIFRNKYLSPRSPYPTLQIPVQGMGDWASYAAYMDIDDQGLRKLAGKADQFVLPQGIPFSTPGDSTKNNILFASLWDNYPEQVSVALSGKASHAYLLMAGSTNHMQSRMENGQVIVHYQDGSQEVLSLRNPESWWPIEQDYFIDDHAFALGVPRPVRVHLKTGKISREAHDDYTAIDHFTTYGIDGGAATVLDLRLDPAKELKSLEVKATTIEVVIGLMAVTLERE</sequence>
<dbReference type="OrthoDB" id="49490at2"/>
<dbReference type="InterPro" id="IPR012341">
    <property type="entry name" value="6hp_glycosidase-like_sf"/>
</dbReference>
<organism evidence="1 2">
    <name type="scientific">Echinicola vietnamensis (strain DSM 17526 / LMG 23754 / KMM 6221)</name>
    <dbReference type="NCBI Taxonomy" id="926556"/>
    <lineage>
        <taxon>Bacteria</taxon>
        <taxon>Pseudomonadati</taxon>
        <taxon>Bacteroidota</taxon>
        <taxon>Cytophagia</taxon>
        <taxon>Cytophagales</taxon>
        <taxon>Cyclobacteriaceae</taxon>
        <taxon>Echinicola</taxon>
    </lineage>
</organism>
<evidence type="ECO:0000313" key="2">
    <source>
        <dbReference type="Proteomes" id="UP000010796"/>
    </source>
</evidence>
<dbReference type="Pfam" id="PF14614">
    <property type="entry name" value="DUF4450"/>
    <property type="match status" value="1"/>
</dbReference>
<dbReference type="PATRIC" id="fig|926556.3.peg.1728"/>
<dbReference type="InterPro" id="IPR008928">
    <property type="entry name" value="6-hairpin_glycosidase_sf"/>
</dbReference>
<dbReference type="SUPFAM" id="SSF48208">
    <property type="entry name" value="Six-hairpin glycosidases"/>
    <property type="match status" value="1"/>
</dbReference>
<dbReference type="Gene3D" id="1.50.10.10">
    <property type="match status" value="1"/>
</dbReference>
<dbReference type="HOGENOM" id="CLU_285085_0_0_10"/>
<dbReference type="EMBL" id="CP003346">
    <property type="protein sequence ID" value="AGA77889.1"/>
    <property type="molecule type" value="Genomic_DNA"/>
</dbReference>
<dbReference type="RefSeq" id="WP_015265452.1">
    <property type="nucleotide sequence ID" value="NC_019904.1"/>
</dbReference>
<dbReference type="GO" id="GO:0005975">
    <property type="term" value="P:carbohydrate metabolic process"/>
    <property type="evidence" value="ECO:0007669"/>
    <property type="project" value="InterPro"/>
</dbReference>
<name>L0FVG3_ECHVK</name>
<reference evidence="2" key="1">
    <citation type="submission" date="2012-02" db="EMBL/GenBank/DDBJ databases">
        <title>The complete genome of Echinicola vietnamensis DSM 17526.</title>
        <authorList>
            <person name="Lucas S."/>
            <person name="Copeland A."/>
            <person name="Lapidus A."/>
            <person name="Glavina del Rio T."/>
            <person name="Dalin E."/>
            <person name="Tice H."/>
            <person name="Bruce D."/>
            <person name="Goodwin L."/>
            <person name="Pitluck S."/>
            <person name="Peters L."/>
            <person name="Ovchinnikova G."/>
            <person name="Teshima H."/>
            <person name="Kyrpides N."/>
            <person name="Mavromatis K."/>
            <person name="Ivanova N."/>
            <person name="Brettin T."/>
            <person name="Detter J.C."/>
            <person name="Han C."/>
            <person name="Larimer F."/>
            <person name="Land M."/>
            <person name="Hauser L."/>
            <person name="Markowitz V."/>
            <person name="Cheng J.-F."/>
            <person name="Hugenholtz P."/>
            <person name="Woyke T."/>
            <person name="Wu D."/>
            <person name="Brambilla E."/>
            <person name="Klenk H.-P."/>
            <person name="Eisen J.A."/>
        </authorList>
    </citation>
    <scope>NUCLEOTIDE SEQUENCE [LARGE SCALE GENOMIC DNA]</scope>
    <source>
        <strain evidence="2">DSM 17526 / LMG 23754 / KMM 6221</strain>
    </source>
</reference>
<dbReference type="InterPro" id="IPR028028">
    <property type="entry name" value="DUF4450"/>
</dbReference>
<dbReference type="KEGG" id="evi:Echvi_1624"/>